<feature type="compositionally biased region" description="Basic and acidic residues" evidence="2">
    <location>
        <begin position="217"/>
        <end position="231"/>
    </location>
</feature>
<dbReference type="EMBL" id="QLTA01000068">
    <property type="protein sequence ID" value="RAR74021.1"/>
    <property type="molecule type" value="Genomic_DNA"/>
</dbReference>
<evidence type="ECO:0000313" key="3">
    <source>
        <dbReference type="EMBL" id="RAR74021.1"/>
    </source>
</evidence>
<comment type="caution">
    <text evidence="3">The sequence shown here is derived from an EMBL/GenBank/DDBJ whole genome shotgun (WGS) entry which is preliminary data.</text>
</comment>
<feature type="coiled-coil region" evidence="1">
    <location>
        <begin position="10"/>
        <end position="48"/>
    </location>
</feature>
<organism evidence="3 4">
    <name type="scientific">Paracidovorax anthurii</name>
    <dbReference type="NCBI Taxonomy" id="78229"/>
    <lineage>
        <taxon>Bacteria</taxon>
        <taxon>Pseudomonadati</taxon>
        <taxon>Pseudomonadota</taxon>
        <taxon>Betaproteobacteria</taxon>
        <taxon>Burkholderiales</taxon>
        <taxon>Comamonadaceae</taxon>
        <taxon>Paracidovorax</taxon>
    </lineage>
</organism>
<dbReference type="AlphaFoldDB" id="A0A328YIY1"/>
<gene>
    <name evidence="3" type="ORF">AX018_106816</name>
</gene>
<keyword evidence="4" id="KW-1185">Reference proteome</keyword>
<keyword evidence="1" id="KW-0175">Coiled coil</keyword>
<name>A0A328YIY1_9BURK</name>
<accession>A0A328YIY1</accession>
<sequence length="245" mass="27023">MQKVKAISQIMDAKKRVQALATELREALQSVQARIMALEEERHTLMQSPIGKEDFKALMLSDIDARAQIFEGRVAEAMVIQPYERSGPFGSLSCNVGAAMSGSRGIHKTVNLLSVNDPHEVRDEVSGVRDALWFFLRDAMKTTVERLIDSMTTWPVTDAVPLAEAKARLQALDAELAGLREQEAELIASGVGGDKAAAVDFQDVLRERRASVAAAEAQREALEREEQERSAPRMMRHAMLPRGLG</sequence>
<reference evidence="3 4" key="1">
    <citation type="submission" date="2018-06" db="EMBL/GenBank/DDBJ databases">
        <title>Genomic Encyclopedia of Archaeal and Bacterial Type Strains, Phase II (KMG-II): from individual species to whole genera.</title>
        <authorList>
            <person name="Goeker M."/>
        </authorList>
    </citation>
    <scope>NUCLEOTIDE SEQUENCE [LARGE SCALE GENOMIC DNA]</scope>
    <source>
        <strain evidence="3 4">CFPB 3232</strain>
    </source>
</reference>
<dbReference type="RefSeq" id="WP_111882019.1">
    <property type="nucleotide sequence ID" value="NZ_CBCSGC010000095.1"/>
</dbReference>
<evidence type="ECO:0000256" key="1">
    <source>
        <dbReference type="SAM" id="Coils"/>
    </source>
</evidence>
<proteinExistence type="predicted"/>
<evidence type="ECO:0000256" key="2">
    <source>
        <dbReference type="SAM" id="MobiDB-lite"/>
    </source>
</evidence>
<feature type="region of interest" description="Disordered" evidence="2">
    <location>
        <begin position="217"/>
        <end position="245"/>
    </location>
</feature>
<evidence type="ECO:0000313" key="4">
    <source>
        <dbReference type="Proteomes" id="UP000248856"/>
    </source>
</evidence>
<protein>
    <submittedName>
        <fullName evidence="3">Uncharacterized protein</fullName>
    </submittedName>
</protein>
<dbReference type="Proteomes" id="UP000248856">
    <property type="component" value="Unassembled WGS sequence"/>
</dbReference>